<evidence type="ECO:0000259" key="16">
    <source>
        <dbReference type="PROSITE" id="PS50245"/>
    </source>
</evidence>
<feature type="compositionally biased region" description="Polar residues" evidence="15">
    <location>
        <begin position="113"/>
        <end position="124"/>
    </location>
</feature>
<keyword evidence="8" id="KW-0493">Microtubule</keyword>
<dbReference type="InterPro" id="IPR022157">
    <property type="entry name" value="Dynactin"/>
</dbReference>
<organism evidence="17 18">
    <name type="scientific">Mycetomoellerius zeteki</name>
    <dbReference type="NCBI Taxonomy" id="64791"/>
    <lineage>
        <taxon>Eukaryota</taxon>
        <taxon>Metazoa</taxon>
        <taxon>Ecdysozoa</taxon>
        <taxon>Arthropoda</taxon>
        <taxon>Hexapoda</taxon>
        <taxon>Insecta</taxon>
        <taxon>Pterygota</taxon>
        <taxon>Neoptera</taxon>
        <taxon>Endopterygota</taxon>
        <taxon>Hymenoptera</taxon>
        <taxon>Apocrita</taxon>
        <taxon>Aculeata</taxon>
        <taxon>Formicoidea</taxon>
        <taxon>Formicidae</taxon>
        <taxon>Myrmicinae</taxon>
        <taxon>Mycetomoellerius</taxon>
    </lineage>
</organism>
<feature type="compositionally biased region" description="Basic residues" evidence="15">
    <location>
        <begin position="101"/>
        <end position="112"/>
    </location>
</feature>
<feature type="coiled-coil region" evidence="14">
    <location>
        <begin position="1193"/>
        <end position="1220"/>
    </location>
</feature>
<evidence type="ECO:0000256" key="10">
    <source>
        <dbReference type="ARBA" id="ARBA00023017"/>
    </source>
</evidence>
<dbReference type="AlphaFoldDB" id="A0A151WR13"/>
<dbReference type="EMBL" id="KQ982815">
    <property type="protein sequence ID" value="KYQ50248.1"/>
    <property type="molecule type" value="Genomic_DNA"/>
</dbReference>
<evidence type="ECO:0000313" key="18">
    <source>
        <dbReference type="Proteomes" id="UP000075809"/>
    </source>
</evidence>
<dbReference type="InterPro" id="IPR036859">
    <property type="entry name" value="CAP-Gly_dom_sf"/>
</dbReference>
<evidence type="ECO:0000313" key="17">
    <source>
        <dbReference type="EMBL" id="KYQ50248.1"/>
    </source>
</evidence>
<comment type="subcellular location">
    <subcellularLocation>
        <location evidence="3">Cytoplasm</location>
        <location evidence="3">Cell cortex</location>
    </subcellularLocation>
    <subcellularLocation>
        <location evidence="1">Cytoplasm</location>
        <location evidence="1">Cytoskeleton</location>
        <location evidence="1">Microtubule organizing center</location>
        <location evidence="1">Centrosome</location>
        <location evidence="1">Centriole</location>
    </subcellularLocation>
    <subcellularLocation>
        <location evidence="2">Cytoplasm</location>
        <location evidence="2">Cytoskeleton</location>
        <location evidence="2">Spindle</location>
    </subcellularLocation>
</comment>
<feature type="coiled-coil region" evidence="14">
    <location>
        <begin position="983"/>
        <end position="1081"/>
    </location>
</feature>
<feature type="compositionally biased region" description="Low complexity" evidence="15">
    <location>
        <begin position="125"/>
        <end position="140"/>
    </location>
</feature>
<keyword evidence="12" id="KW-0206">Cytoskeleton</keyword>
<evidence type="ECO:0000256" key="3">
    <source>
        <dbReference type="ARBA" id="ARBA00004544"/>
    </source>
</evidence>
<evidence type="ECO:0000256" key="1">
    <source>
        <dbReference type="ARBA" id="ARBA00004114"/>
    </source>
</evidence>
<gene>
    <name evidence="17" type="ORF">ALC60_10702</name>
</gene>
<feature type="domain" description="CAP-Gly" evidence="16">
    <location>
        <begin position="24"/>
        <end position="66"/>
    </location>
</feature>
<keyword evidence="13" id="KW-0131">Cell cycle</keyword>
<dbReference type="PROSITE" id="PS50245">
    <property type="entry name" value="CAP_GLY_2"/>
    <property type="match status" value="1"/>
</dbReference>
<dbReference type="GO" id="GO:0005814">
    <property type="term" value="C:centriole"/>
    <property type="evidence" value="ECO:0007669"/>
    <property type="project" value="UniProtKB-SubCell"/>
</dbReference>
<evidence type="ECO:0000256" key="8">
    <source>
        <dbReference type="ARBA" id="ARBA00022701"/>
    </source>
</evidence>
<comment type="similarity">
    <text evidence="4">Belongs to the dynactin 150 kDa subunit family.</text>
</comment>
<dbReference type="Pfam" id="PF01302">
    <property type="entry name" value="CAP_GLY"/>
    <property type="match status" value="1"/>
</dbReference>
<feature type="compositionally biased region" description="Polar residues" evidence="15">
    <location>
        <begin position="81"/>
        <end position="95"/>
    </location>
</feature>
<evidence type="ECO:0000256" key="11">
    <source>
        <dbReference type="ARBA" id="ARBA00023054"/>
    </source>
</evidence>
<keyword evidence="6" id="KW-0963">Cytoplasm</keyword>
<feature type="coiled-coil region" evidence="14">
    <location>
        <begin position="224"/>
        <end position="505"/>
    </location>
</feature>
<feature type="region of interest" description="Disordered" evidence="15">
    <location>
        <begin position="79"/>
        <end position="194"/>
    </location>
</feature>
<name>A0A151WR13_9HYME</name>
<dbReference type="Proteomes" id="UP000075809">
    <property type="component" value="Unassembled WGS sequence"/>
</dbReference>
<dbReference type="PANTHER" id="PTHR18916:SF6">
    <property type="entry name" value="DYNACTIN SUBUNIT 1"/>
    <property type="match status" value="1"/>
</dbReference>
<sequence length="1271" mass="142736">MSFKIGQRVEVPVKECQGVVAYIGHPAFATGKWIGVILDEPKGKNNGSVKGQVYFKCPENYGMFARQTQLILLDEAGNRTEPVSPSAGSNATTPDDSAARARSRLNSVRRKTSPANVTRQQTDKLSGSRLSLSGSRTLLSAPSTESLTGSLHERRDGGESLIPAPTSTSKRASFVEKSPSTSSPPGKKPKAQDDQNNVITGFVETLKPQFVPAAATLVEEKLSHLQLVQENDNLKSQVRDLTEKVETLRVKRMQDKERIKDFEKTKLQVEQLLEFKAKVMESQASLQRELQRARQEAREAHVAREQYQEEMSDLAETVEMATLDKEMAEEKAETLQIELEQLKEKLEEQTLDLEILRTEMSERAAGGGSTTGTSSYEVKQLEQQNNRLRETLVKMRDLSAHEKHEFQKLQKDMDQKKSEILELGRTKEKLSARVEEMEHQIADLQEQVDAALGAEEMVEVLGERKMALEEKVAELEEAVADLEALQDMSDQLAESSKELELELREELDLALGAARDAQRHRDAALETLADRELTITKFRELTHQLQEQCLQLQQRVQSTESTKTNVRGADQQLAEILDFQKTFAETRAQTKAVDLELRRLDAEEARNHVCYLLSFMPPAFLIRGGDHDAILTLLLIPRMTQKTEILISQVREKYRSIEKIDRTSIVRGHSVAQYSFRSRLCSHMYALQTTLGCFESALNSCNSEMLLKAGAAYPEMAAQEKSLDSLIELAKRDQLDENLPMDAIEKCCGYFATMFSVLFGESIAVNQSRLIVNGTRTLGNTCDAIATDAAAIKVLIQGEGADIGKLCQHVETTCEVIQQHLKSARRRVPRDHAGPAFSVGANLGLDKDCNEQFSTCYQHGVKITKTLQYLLKSALHAITENGDLDTGLPADKLKEMAATSSERVYDTEDLGPVATIKASLTVIQQLAANLAQKMAECENELAISGQTQSQQQSKESEQITPIVARANSVRKESEETKILSRKLEARDSDIREARLALREKQEELSEMTLRKELAEKRFATQQHEHEMNVEKLKRKLEEAQNQLKRKEKEFEETMDHLQTDIDSLETEKGQLKEKLKSIGKKTISVSGTDSMMGSTSITSTLDNKYYVQEINALKQALNNEHQQKKKIMCAVLRQKLDSLEPLPSPTNLKSLDTKIQELRKKTTDLVKDVEKTLVYPTVPDLRRKVPEISYHYLLERQRNIMQLKERVDELVAQVRREAIKRTPGGRSRGRETGNANGGNRAGWLASSSPAVGRAGRPRWTPGVGLPRHWRC</sequence>
<dbReference type="GO" id="GO:0030286">
    <property type="term" value="C:dynein complex"/>
    <property type="evidence" value="ECO:0007669"/>
    <property type="project" value="UniProtKB-KW"/>
</dbReference>
<evidence type="ECO:0000256" key="4">
    <source>
        <dbReference type="ARBA" id="ARBA00011010"/>
    </source>
</evidence>
<evidence type="ECO:0000256" key="12">
    <source>
        <dbReference type="ARBA" id="ARBA00023212"/>
    </source>
</evidence>
<proteinExistence type="inferred from homology"/>
<keyword evidence="11 14" id="KW-0175">Coiled coil</keyword>
<dbReference type="InterPro" id="IPR000938">
    <property type="entry name" value="CAP-Gly_domain"/>
</dbReference>
<reference evidence="17 18" key="1">
    <citation type="submission" date="2015-09" db="EMBL/GenBank/DDBJ databases">
        <title>Trachymyrmex zeteki WGS genome.</title>
        <authorList>
            <person name="Nygaard S."/>
            <person name="Hu H."/>
            <person name="Boomsma J."/>
            <person name="Zhang G."/>
        </authorList>
    </citation>
    <scope>NUCLEOTIDE SEQUENCE [LARGE SCALE GENOMIC DNA]</scope>
    <source>
        <strain evidence="17">Tzet28-1</strain>
        <tissue evidence="17">Whole body</tissue>
    </source>
</reference>
<feature type="region of interest" description="Disordered" evidence="15">
    <location>
        <begin position="1220"/>
        <end position="1259"/>
    </location>
</feature>
<dbReference type="GO" id="GO:0051301">
    <property type="term" value="P:cell division"/>
    <property type="evidence" value="ECO:0007669"/>
    <property type="project" value="UniProtKB-KW"/>
</dbReference>
<dbReference type="SMART" id="SM01052">
    <property type="entry name" value="CAP_GLY"/>
    <property type="match status" value="1"/>
</dbReference>
<keyword evidence="9" id="KW-0498">Mitosis</keyword>
<dbReference type="STRING" id="64791.A0A151WR13"/>
<dbReference type="PROSITE" id="PS00845">
    <property type="entry name" value="CAP_GLY_1"/>
    <property type="match status" value="1"/>
</dbReference>
<accession>A0A151WR13</accession>
<keyword evidence="7" id="KW-0132">Cell division</keyword>
<evidence type="ECO:0000256" key="5">
    <source>
        <dbReference type="ARBA" id="ARBA00016574"/>
    </source>
</evidence>
<evidence type="ECO:0000256" key="7">
    <source>
        <dbReference type="ARBA" id="ARBA00022618"/>
    </source>
</evidence>
<dbReference type="Gene3D" id="6.10.250.3150">
    <property type="match status" value="1"/>
</dbReference>
<evidence type="ECO:0000256" key="14">
    <source>
        <dbReference type="SAM" id="Coils"/>
    </source>
</evidence>
<dbReference type="SUPFAM" id="SSF74924">
    <property type="entry name" value="Cap-Gly domain"/>
    <property type="match status" value="1"/>
</dbReference>
<keyword evidence="18" id="KW-1185">Reference proteome</keyword>
<dbReference type="Pfam" id="PF12455">
    <property type="entry name" value="Dynactin"/>
    <property type="match status" value="1"/>
</dbReference>
<evidence type="ECO:0000256" key="13">
    <source>
        <dbReference type="ARBA" id="ARBA00023306"/>
    </source>
</evidence>
<feature type="coiled-coil region" evidence="14">
    <location>
        <begin position="1107"/>
        <end position="1168"/>
    </location>
</feature>
<evidence type="ECO:0000256" key="15">
    <source>
        <dbReference type="SAM" id="MobiDB-lite"/>
    </source>
</evidence>
<dbReference type="GO" id="GO:0005819">
    <property type="term" value="C:spindle"/>
    <property type="evidence" value="ECO:0007669"/>
    <property type="project" value="UniProtKB-SubCell"/>
</dbReference>
<evidence type="ECO:0000256" key="6">
    <source>
        <dbReference type="ARBA" id="ARBA00022490"/>
    </source>
</evidence>
<dbReference type="GO" id="GO:0005874">
    <property type="term" value="C:microtubule"/>
    <property type="evidence" value="ECO:0007669"/>
    <property type="project" value="UniProtKB-KW"/>
</dbReference>
<dbReference type="Gene3D" id="2.30.30.190">
    <property type="entry name" value="CAP Gly-rich-like domain"/>
    <property type="match status" value="1"/>
</dbReference>
<dbReference type="PANTHER" id="PTHR18916">
    <property type="entry name" value="DYNACTIN 1-RELATED MICROTUBULE-BINDING"/>
    <property type="match status" value="1"/>
</dbReference>
<evidence type="ECO:0000256" key="2">
    <source>
        <dbReference type="ARBA" id="ARBA00004186"/>
    </source>
</evidence>
<protein>
    <recommendedName>
        <fullName evidence="5">Dynactin subunit 1</fullName>
    </recommendedName>
</protein>
<evidence type="ECO:0000256" key="9">
    <source>
        <dbReference type="ARBA" id="ARBA00022776"/>
    </source>
</evidence>
<keyword evidence="10" id="KW-0243">Dynein</keyword>